<dbReference type="GO" id="GO:0003677">
    <property type="term" value="F:DNA binding"/>
    <property type="evidence" value="ECO:0007669"/>
    <property type="project" value="InterPro"/>
</dbReference>
<dbReference type="InterPro" id="IPR036894">
    <property type="entry name" value="YbaB-like_sf"/>
</dbReference>
<feature type="region of interest" description="Disordered" evidence="1">
    <location>
        <begin position="95"/>
        <end position="152"/>
    </location>
</feature>
<protein>
    <submittedName>
        <fullName evidence="2">YbaB/EbfC family nucleoid-associated protein</fullName>
    </submittedName>
</protein>
<reference evidence="2" key="1">
    <citation type="submission" date="2020-12" db="EMBL/GenBank/DDBJ databases">
        <title>Antrihabitans popcorni sp. nov. and Antrihabitans auranticaus sp. nov., isolated from a larva cave.</title>
        <authorList>
            <person name="Lee S.D."/>
            <person name="Kim I.S."/>
        </authorList>
    </citation>
    <scope>NUCLEOTIDE SEQUENCE</scope>
    <source>
        <strain evidence="2">YC3-6</strain>
    </source>
</reference>
<name>A0A934NNR1_9NOCA</name>
<dbReference type="InterPro" id="IPR004401">
    <property type="entry name" value="YbaB/EbfC"/>
</dbReference>
<comment type="caution">
    <text evidence="2">The sequence shown here is derived from an EMBL/GenBank/DDBJ whole genome shotgun (WGS) entry which is preliminary data.</text>
</comment>
<proteinExistence type="predicted"/>
<accession>A0A934NNR1</accession>
<dbReference type="SUPFAM" id="SSF82607">
    <property type="entry name" value="YbaB-like"/>
    <property type="match status" value="1"/>
</dbReference>
<dbReference type="Proteomes" id="UP000655868">
    <property type="component" value="Unassembled WGS sequence"/>
</dbReference>
<keyword evidence="3" id="KW-1185">Reference proteome</keyword>
<evidence type="ECO:0000313" key="2">
    <source>
        <dbReference type="EMBL" id="MBJ8338601.1"/>
    </source>
</evidence>
<dbReference type="Gene3D" id="3.30.1310.10">
    <property type="entry name" value="Nucleoid-associated protein YbaB-like domain"/>
    <property type="match status" value="1"/>
</dbReference>
<evidence type="ECO:0000313" key="3">
    <source>
        <dbReference type="Proteomes" id="UP000655868"/>
    </source>
</evidence>
<dbReference type="Pfam" id="PF02575">
    <property type="entry name" value="YbaB_DNA_bd"/>
    <property type="match status" value="1"/>
</dbReference>
<sequence length="152" mass="16264">MHDVTAAQQKRARLTARASAEDKRVMVTVNAEGVVIETEFASDVDDLSYDEIAAAVTRAAQEAAREVARLSQELLEPLAAQRARLPSLSEVVPGMPDLRDLAPKPPVVSTAPPGSRDREAAVDDSAMEFTDVEEIDHTGRAGKGPGITDSSW</sequence>
<gene>
    <name evidence="2" type="ORF">JGU71_06870</name>
</gene>
<organism evidence="2 3">
    <name type="scientific">Antrihabitans stalagmiti</name>
    <dbReference type="NCBI Taxonomy" id="2799499"/>
    <lineage>
        <taxon>Bacteria</taxon>
        <taxon>Bacillati</taxon>
        <taxon>Actinomycetota</taxon>
        <taxon>Actinomycetes</taxon>
        <taxon>Mycobacteriales</taxon>
        <taxon>Nocardiaceae</taxon>
        <taxon>Antrihabitans</taxon>
    </lineage>
</organism>
<evidence type="ECO:0000256" key="1">
    <source>
        <dbReference type="SAM" id="MobiDB-lite"/>
    </source>
</evidence>
<dbReference type="EMBL" id="JAEMNV010000002">
    <property type="protein sequence ID" value="MBJ8338601.1"/>
    <property type="molecule type" value="Genomic_DNA"/>
</dbReference>
<dbReference type="AlphaFoldDB" id="A0A934NNR1"/>